<feature type="region of interest" description="Disordered" evidence="1">
    <location>
        <begin position="129"/>
        <end position="148"/>
    </location>
</feature>
<gene>
    <name evidence="2" type="ORF">EW146_g1386</name>
</gene>
<dbReference type="Proteomes" id="UP000310158">
    <property type="component" value="Unassembled WGS sequence"/>
</dbReference>
<feature type="region of interest" description="Disordered" evidence="1">
    <location>
        <begin position="156"/>
        <end position="245"/>
    </location>
</feature>
<proteinExistence type="predicted"/>
<evidence type="ECO:0000313" key="2">
    <source>
        <dbReference type="EMBL" id="THH19856.1"/>
    </source>
</evidence>
<reference evidence="2 3" key="1">
    <citation type="submission" date="2019-02" db="EMBL/GenBank/DDBJ databases">
        <title>Genome sequencing of the rare red list fungi Bondarzewia mesenterica.</title>
        <authorList>
            <person name="Buettner E."/>
            <person name="Kellner H."/>
        </authorList>
    </citation>
    <scope>NUCLEOTIDE SEQUENCE [LARGE SCALE GENOMIC DNA]</scope>
    <source>
        <strain evidence="2 3">DSM 108281</strain>
    </source>
</reference>
<accession>A0A4S4M3V5</accession>
<feature type="compositionally biased region" description="Low complexity" evidence="1">
    <location>
        <begin position="9"/>
        <end position="31"/>
    </location>
</feature>
<organism evidence="2 3">
    <name type="scientific">Bondarzewia mesenterica</name>
    <dbReference type="NCBI Taxonomy" id="1095465"/>
    <lineage>
        <taxon>Eukaryota</taxon>
        <taxon>Fungi</taxon>
        <taxon>Dikarya</taxon>
        <taxon>Basidiomycota</taxon>
        <taxon>Agaricomycotina</taxon>
        <taxon>Agaricomycetes</taxon>
        <taxon>Russulales</taxon>
        <taxon>Bondarzewiaceae</taxon>
        <taxon>Bondarzewia</taxon>
    </lineage>
</organism>
<feature type="compositionally biased region" description="Basic and acidic residues" evidence="1">
    <location>
        <begin position="453"/>
        <end position="464"/>
    </location>
</feature>
<feature type="region of interest" description="Disordered" evidence="1">
    <location>
        <begin position="316"/>
        <end position="530"/>
    </location>
</feature>
<comment type="caution">
    <text evidence="2">The sequence shown here is derived from an EMBL/GenBank/DDBJ whole genome shotgun (WGS) entry which is preliminary data.</text>
</comment>
<feature type="compositionally biased region" description="Low complexity" evidence="1">
    <location>
        <begin position="166"/>
        <end position="176"/>
    </location>
</feature>
<protein>
    <submittedName>
        <fullName evidence="2">Uncharacterized protein</fullName>
    </submittedName>
</protein>
<feature type="compositionally biased region" description="Polar residues" evidence="1">
    <location>
        <begin position="193"/>
        <end position="210"/>
    </location>
</feature>
<evidence type="ECO:0000313" key="3">
    <source>
        <dbReference type="Proteomes" id="UP000310158"/>
    </source>
</evidence>
<evidence type="ECO:0000256" key="1">
    <source>
        <dbReference type="SAM" id="MobiDB-lite"/>
    </source>
</evidence>
<feature type="compositionally biased region" description="Basic and acidic residues" evidence="1">
    <location>
        <begin position="363"/>
        <end position="379"/>
    </location>
</feature>
<feature type="region of interest" description="Disordered" evidence="1">
    <location>
        <begin position="1"/>
        <end position="70"/>
    </location>
</feature>
<dbReference type="AlphaFoldDB" id="A0A4S4M3V5"/>
<sequence>MAARRLAISSLLCSDDSSPPSTNPSRPLSSPDTVVLAPHLLRPRPRQDHSLYDRPMSPPFPPSPSLKSTRDFVPLSLQSDLRRHTPSPDRRHAGHMMVDRTTSAVDGGGGDRTEGRIEGGRTIYHYDQLSTERQVRPEMTQREQRHLVQSPYQHHIAPQPAHTPRPLSQSPSTPFTFPGPPSLSPPSQFSVPHRTSSTSTNYAQRASASPVNYYHPSPSPLPATTYHRPQSSPRSANHHRPELGLSTSSSYTAIHQRPSSTSFSSALINPVSPSMPSPLGGLEALVQAATEERRRINGESLSGVDRDRDRRIEGFCTSASRSPEVPYRPADHVPQQHRHSFTSQPPVPLSPVAYARHSPNRASPERPSSRHVDDAADQRPHKRRRRSRSQSVSDREREHGAPNLPVEPPADHRPPPASSKNALSLLLSPMTEKEEKTQDPQSFNNATRGPVSDLDRQSSSERRSPPRSRSKSKSPTVSRGTGTRSGVAVSKEDLQVSRPLPSQAEPQTIRDADVSDGPTSEGVRDQPQDQDVHDMLLDHFKLASASTRHPTFFP</sequence>
<feature type="compositionally biased region" description="Low complexity" evidence="1">
    <location>
        <begin position="418"/>
        <end position="429"/>
    </location>
</feature>
<feature type="compositionally biased region" description="Basic and acidic residues" evidence="1">
    <location>
        <begin position="133"/>
        <end position="146"/>
    </location>
</feature>
<dbReference type="OrthoDB" id="3264757at2759"/>
<keyword evidence="3" id="KW-1185">Reference proteome</keyword>
<dbReference type="EMBL" id="SGPL01000034">
    <property type="protein sequence ID" value="THH19856.1"/>
    <property type="molecule type" value="Genomic_DNA"/>
</dbReference>
<name>A0A4S4M3V5_9AGAM</name>